<dbReference type="SUPFAM" id="SSF54523">
    <property type="entry name" value="Pili subunits"/>
    <property type="match status" value="1"/>
</dbReference>
<dbReference type="InterPro" id="IPR012902">
    <property type="entry name" value="N_methyl_site"/>
</dbReference>
<proteinExistence type="predicted"/>
<dbReference type="RefSeq" id="WP_171225480.1">
    <property type="nucleotide sequence ID" value="NZ_CP053085.1"/>
</dbReference>
<dbReference type="EMBL" id="CP053085">
    <property type="protein sequence ID" value="QJR36047.1"/>
    <property type="molecule type" value="Genomic_DNA"/>
</dbReference>
<gene>
    <name evidence="2" type="ORF">HKW67_11270</name>
</gene>
<dbReference type="KEGG" id="ggr:HKW67_11270"/>
<dbReference type="InterPro" id="IPR045584">
    <property type="entry name" value="Pilin-like"/>
</dbReference>
<keyword evidence="1" id="KW-1133">Transmembrane helix</keyword>
<keyword evidence="1" id="KW-0812">Transmembrane</keyword>
<dbReference type="Gene3D" id="3.30.700.10">
    <property type="entry name" value="Glycoprotein, Type 4 Pilin"/>
    <property type="match status" value="1"/>
</dbReference>
<dbReference type="NCBIfam" id="TIGR02532">
    <property type="entry name" value="IV_pilin_GFxxxE"/>
    <property type="match status" value="1"/>
</dbReference>
<organism evidence="2 3">
    <name type="scientific">Gemmatimonas groenlandica</name>
    <dbReference type="NCBI Taxonomy" id="2732249"/>
    <lineage>
        <taxon>Bacteria</taxon>
        <taxon>Pseudomonadati</taxon>
        <taxon>Gemmatimonadota</taxon>
        <taxon>Gemmatimonadia</taxon>
        <taxon>Gemmatimonadales</taxon>
        <taxon>Gemmatimonadaceae</taxon>
        <taxon>Gemmatimonas</taxon>
    </lineage>
</organism>
<evidence type="ECO:0000256" key="1">
    <source>
        <dbReference type="SAM" id="Phobius"/>
    </source>
</evidence>
<name>A0A6M4IRC2_9BACT</name>
<protein>
    <submittedName>
        <fullName evidence="2">Prepilin-type N-terminal cleavage/methylation domain-containing protein</fullName>
    </submittedName>
</protein>
<dbReference type="Proteomes" id="UP000500938">
    <property type="component" value="Chromosome"/>
</dbReference>
<accession>A0A6M4IRC2</accession>
<evidence type="ECO:0000313" key="3">
    <source>
        <dbReference type="Proteomes" id="UP000500938"/>
    </source>
</evidence>
<dbReference type="AlphaFoldDB" id="A0A6M4IRC2"/>
<sequence length="192" mass="21143">MSIRTDARRERRGFTIIELLAVVMIVGIMMAVMLPKFRISEKTEVQLAGIQLAQDIDIARTRALSTREQVRVAFNGTTRKYGGYLDDDGDGTISESAAEWQALRGFGIRELPIRVSFSRGSAGRIPDDATTGGIGLTNARIEFDSRGLTMPMGARGVVYLANDNDPYAVVAVQITPSGNVRFWTYHQDGGWQ</sequence>
<feature type="transmembrane region" description="Helical" evidence="1">
    <location>
        <begin position="12"/>
        <end position="34"/>
    </location>
</feature>
<reference evidence="2 3" key="1">
    <citation type="submission" date="2020-05" db="EMBL/GenBank/DDBJ databases">
        <title>Complete genome sequence of Gemmatimonas greenlandica TET16.</title>
        <authorList>
            <person name="Zeng Y."/>
        </authorList>
    </citation>
    <scope>NUCLEOTIDE SEQUENCE [LARGE SCALE GENOMIC DNA]</scope>
    <source>
        <strain evidence="2 3">TET16</strain>
    </source>
</reference>
<keyword evidence="3" id="KW-1185">Reference proteome</keyword>
<evidence type="ECO:0000313" key="2">
    <source>
        <dbReference type="EMBL" id="QJR36047.1"/>
    </source>
</evidence>
<dbReference type="Pfam" id="PF07963">
    <property type="entry name" value="N_methyl"/>
    <property type="match status" value="1"/>
</dbReference>
<keyword evidence="1" id="KW-0472">Membrane</keyword>